<feature type="region of interest" description="Disordered" evidence="1">
    <location>
        <begin position="193"/>
        <end position="259"/>
    </location>
</feature>
<protein>
    <recommendedName>
        <fullName evidence="4">PiggyBac transposable element-derived protein 4 C-terminal zinc-ribbon domain-containing protein</fullName>
    </recommendedName>
</protein>
<proteinExistence type="predicted"/>
<reference evidence="2 3" key="1">
    <citation type="submission" date="2013-11" db="EMBL/GenBank/DDBJ databases">
        <title>The Genome Sequence of Phytophthora parasitica CJ01A1.</title>
        <authorList>
            <consortium name="The Broad Institute Genomics Platform"/>
            <person name="Russ C."/>
            <person name="Tyler B."/>
            <person name="Panabieres F."/>
            <person name="Shan W."/>
            <person name="Tripathy S."/>
            <person name="Grunwald N."/>
            <person name="Machado M."/>
            <person name="Johnson C.S."/>
            <person name="Walker B."/>
            <person name="Young S.K."/>
            <person name="Zeng Q."/>
            <person name="Gargeya S."/>
            <person name="Fitzgerald M."/>
            <person name="Haas B."/>
            <person name="Abouelleil A."/>
            <person name="Allen A.W."/>
            <person name="Alvarado L."/>
            <person name="Arachchi H.M."/>
            <person name="Berlin A.M."/>
            <person name="Chapman S.B."/>
            <person name="Gainer-Dewar J."/>
            <person name="Goldberg J."/>
            <person name="Griggs A."/>
            <person name="Gujja S."/>
            <person name="Hansen M."/>
            <person name="Howarth C."/>
            <person name="Imamovic A."/>
            <person name="Ireland A."/>
            <person name="Larimer J."/>
            <person name="McCowan C."/>
            <person name="Murphy C."/>
            <person name="Pearson M."/>
            <person name="Poon T.W."/>
            <person name="Priest M."/>
            <person name="Roberts A."/>
            <person name="Saif S."/>
            <person name="Shea T."/>
            <person name="Sisk P."/>
            <person name="Sykes S."/>
            <person name="Wortman J."/>
            <person name="Nusbaum C."/>
            <person name="Birren B."/>
        </authorList>
    </citation>
    <scope>NUCLEOTIDE SEQUENCE [LARGE SCALE GENOMIC DNA]</scope>
    <source>
        <strain evidence="2 3">CJ01A1</strain>
    </source>
</reference>
<dbReference type="AlphaFoldDB" id="W2WZL2"/>
<dbReference type="EMBL" id="ANIX01001897">
    <property type="protein sequence ID" value="ETP15990.1"/>
    <property type="molecule type" value="Genomic_DNA"/>
</dbReference>
<gene>
    <name evidence="2" type="ORF">F441_09353</name>
</gene>
<evidence type="ECO:0000313" key="3">
    <source>
        <dbReference type="Proteomes" id="UP000018958"/>
    </source>
</evidence>
<organism evidence="2 3">
    <name type="scientific">Phytophthora nicotianae CJ01A1</name>
    <dbReference type="NCBI Taxonomy" id="1317063"/>
    <lineage>
        <taxon>Eukaryota</taxon>
        <taxon>Sar</taxon>
        <taxon>Stramenopiles</taxon>
        <taxon>Oomycota</taxon>
        <taxon>Peronosporomycetes</taxon>
        <taxon>Peronosporales</taxon>
        <taxon>Peronosporaceae</taxon>
        <taxon>Phytophthora</taxon>
    </lineage>
</organism>
<dbReference type="Proteomes" id="UP000018958">
    <property type="component" value="Unassembled WGS sequence"/>
</dbReference>
<comment type="caution">
    <text evidence="2">The sequence shown here is derived from an EMBL/GenBank/DDBJ whole genome shotgun (WGS) entry which is preliminary data.</text>
</comment>
<evidence type="ECO:0000313" key="2">
    <source>
        <dbReference type="EMBL" id="ETP15990.1"/>
    </source>
</evidence>
<sequence length="259" mass="28476">MVNAFIVHKLVMKQRNKPVSTHAAFMRRFHADLLSQTKEGFTAGDDLEDLVTEPLPQLAHTLEKTEETNGAKRRQWLCKVCSAHAGAGTRSYESSLYCVACSRDKKGRVTLCYSQIWHQTWKNGTAIPAALQHKSRFVKKRRVEVDSDASEDHKSELVRATIEAQPSLTMPLRQFPPLPSPSLSISATALSSSGALPTSASESSIESDQEATEDGGLRESEDEADSDELDDNTDEDWSNEDAEVLAGEGAPEAGTKKWT</sequence>
<feature type="compositionally biased region" description="Low complexity" evidence="1">
    <location>
        <begin position="193"/>
        <end position="204"/>
    </location>
</feature>
<name>W2WZL2_PHYNI</name>
<feature type="compositionally biased region" description="Acidic residues" evidence="1">
    <location>
        <begin position="220"/>
        <end position="243"/>
    </location>
</feature>
<evidence type="ECO:0000256" key="1">
    <source>
        <dbReference type="SAM" id="MobiDB-lite"/>
    </source>
</evidence>
<evidence type="ECO:0008006" key="4">
    <source>
        <dbReference type="Google" id="ProtNLM"/>
    </source>
</evidence>
<accession>W2WZL2</accession>